<evidence type="ECO:0000313" key="2">
    <source>
        <dbReference type="EMBL" id="QDC61460.1"/>
    </source>
</evidence>
<dbReference type="InterPro" id="IPR019734">
    <property type="entry name" value="TPR_rpt"/>
</dbReference>
<dbReference type="SMART" id="SM00028">
    <property type="entry name" value="TPR"/>
    <property type="match status" value="2"/>
</dbReference>
<dbReference type="NCBIfam" id="NF033920">
    <property type="entry name" value="C39_PA2778_fam"/>
    <property type="match status" value="1"/>
</dbReference>
<dbReference type="InterPro" id="IPR039564">
    <property type="entry name" value="Peptidase_C39-like"/>
</dbReference>
<dbReference type="SUPFAM" id="SSF48452">
    <property type="entry name" value="TPR-like"/>
    <property type="match status" value="1"/>
</dbReference>
<name>A0ABX5VU14_9PROT</name>
<organism evidence="2 3">
    <name type="scientific">Candidatus Methylopumilus universalis</name>
    <dbReference type="NCBI Taxonomy" id="2588536"/>
    <lineage>
        <taxon>Bacteria</taxon>
        <taxon>Pseudomonadati</taxon>
        <taxon>Pseudomonadota</taxon>
        <taxon>Betaproteobacteria</taxon>
        <taxon>Nitrosomonadales</taxon>
        <taxon>Methylophilaceae</taxon>
        <taxon>Candidatus Methylopumilus</taxon>
    </lineage>
</organism>
<dbReference type="RefSeq" id="WP_139884548.1">
    <property type="nucleotide sequence ID" value="NZ_CP040973.1"/>
</dbReference>
<dbReference type="Gene3D" id="1.25.40.10">
    <property type="entry name" value="Tetratricopeptide repeat domain"/>
    <property type="match status" value="1"/>
</dbReference>
<evidence type="ECO:0000313" key="3">
    <source>
        <dbReference type="Proteomes" id="UP000312702"/>
    </source>
</evidence>
<dbReference type="CDD" id="cd02549">
    <property type="entry name" value="Peptidase_C39A"/>
    <property type="match status" value="1"/>
</dbReference>
<dbReference type="Gene3D" id="3.90.70.10">
    <property type="entry name" value="Cysteine proteinases"/>
    <property type="match status" value="1"/>
</dbReference>
<dbReference type="EMBL" id="CP040973">
    <property type="protein sequence ID" value="QDC61460.1"/>
    <property type="molecule type" value="Genomic_DNA"/>
</dbReference>
<proteinExistence type="predicted"/>
<dbReference type="InterPro" id="IPR039563">
    <property type="entry name" value="Peptidase_C39_single_dom"/>
</dbReference>
<accession>A0ABX5VU14</accession>
<dbReference type="Pfam" id="PF13529">
    <property type="entry name" value="Peptidase_C39_2"/>
    <property type="match status" value="1"/>
</dbReference>
<sequence length="316" mass="34977">MGFFIILGLLAGCANLPQSAAILERLPSDIPSRVELENVPFFPQDDYQCGPASLATVLNASGIKIEPETLVSQVYIPSKKGSLQIEMLASIRRQGRIAYELQPQLIDILREIHAGRPVLVLENFNTGFSQTWHYAVVVGYDLNREELISRSGINRRETLSFNAFEYVWKQGGYWALVVLPLDELPATARENQFAQSVLALEESGHLSHAKIAYQTLVKRWPKNLIGQIGLGNTSYALGDLKSAKLALTQAIQNHPESAMAHNNLAHVLADLGDMKEAIKTAEKAVSLGGPLLEDTKATLKEIELKERNLKLRSKKK</sequence>
<keyword evidence="3" id="KW-1185">Reference proteome</keyword>
<feature type="domain" description="Peptidase C39-like" evidence="1">
    <location>
        <begin position="38"/>
        <end position="146"/>
    </location>
</feature>
<gene>
    <name evidence="2" type="ORF">FIT74_04765</name>
</gene>
<evidence type="ECO:0000259" key="1">
    <source>
        <dbReference type="Pfam" id="PF13529"/>
    </source>
</evidence>
<dbReference type="InterPro" id="IPR011990">
    <property type="entry name" value="TPR-like_helical_dom_sf"/>
</dbReference>
<dbReference type="Pfam" id="PF13432">
    <property type="entry name" value="TPR_16"/>
    <property type="match status" value="1"/>
</dbReference>
<reference evidence="2 3" key="1">
    <citation type="journal article" date="2019" name="ISME J.">
        <title>Evolution in action: habitat transition from sediment to the pelagial leads to genome streamlining in Methylophilaceae.</title>
        <authorList>
            <person name="Salcher M."/>
            <person name="Schaefle D."/>
            <person name="Kaspar M."/>
            <person name="Neuenschwander S.M."/>
            <person name="Ghai R."/>
        </authorList>
    </citation>
    <scope>NUCLEOTIDE SEQUENCE [LARGE SCALE GENOMIC DNA]</scope>
    <source>
        <strain evidence="2 3">MMS-VI-25</strain>
    </source>
</reference>
<dbReference type="Proteomes" id="UP000312702">
    <property type="component" value="Chromosome"/>
</dbReference>
<protein>
    <submittedName>
        <fullName evidence="2">Tetratricopeptide repeat protein</fullName>
    </submittedName>
</protein>